<keyword evidence="2" id="KW-1185">Reference proteome</keyword>
<reference evidence="1 2" key="1">
    <citation type="submission" date="2016-07" db="EMBL/GenBank/DDBJ databases">
        <authorList>
            <person name="Lefevre C.T."/>
        </authorList>
    </citation>
    <scope>NUCLEOTIDE SEQUENCE [LARGE SCALE GENOMIC DNA]</scope>
    <source>
        <strain evidence="1">PR1</strain>
    </source>
</reference>
<proteinExistence type="predicted"/>
<evidence type="ECO:0000313" key="1">
    <source>
        <dbReference type="EMBL" id="SCA57778.1"/>
    </source>
</evidence>
<organism evidence="1 2">
    <name type="scientific">Candidatus Terasakiella magnetica</name>
    <dbReference type="NCBI Taxonomy" id="1867952"/>
    <lineage>
        <taxon>Bacteria</taxon>
        <taxon>Pseudomonadati</taxon>
        <taxon>Pseudomonadota</taxon>
        <taxon>Alphaproteobacteria</taxon>
        <taxon>Rhodospirillales</taxon>
        <taxon>Terasakiellaceae</taxon>
        <taxon>Terasakiella</taxon>
    </lineage>
</organism>
<dbReference type="SUPFAM" id="SSF54637">
    <property type="entry name" value="Thioesterase/thiol ester dehydrase-isomerase"/>
    <property type="match status" value="1"/>
</dbReference>
<dbReference type="OrthoDB" id="9803287at2"/>
<dbReference type="RefSeq" id="WP_069189791.1">
    <property type="nucleotide sequence ID" value="NZ_FLYE01000046.1"/>
</dbReference>
<dbReference type="PANTHER" id="PTHR31793">
    <property type="entry name" value="4-HYDROXYBENZOYL-COA THIOESTERASE FAMILY MEMBER"/>
    <property type="match status" value="1"/>
</dbReference>
<evidence type="ECO:0000313" key="2">
    <source>
        <dbReference type="Proteomes" id="UP000231658"/>
    </source>
</evidence>
<dbReference type="EMBL" id="FLYE01000046">
    <property type="protein sequence ID" value="SCA57778.1"/>
    <property type="molecule type" value="Genomic_DNA"/>
</dbReference>
<sequence>MCEFILHEESVQPEWIDYNGHMNVAYYVLVFDHATDGALEALGMGEAYREAENNTFFVAESHVVYEREVKKDDLLVVKTKLIGYDTKRLHISHEMYVKDGKDRCAGNEVMALHVDMERRKTAEIPLEHRNAIKTGVEKSLQNGVPDYCARAIQKLHNKF</sequence>
<dbReference type="InterPro" id="IPR029069">
    <property type="entry name" value="HotDog_dom_sf"/>
</dbReference>
<dbReference type="PANTHER" id="PTHR31793:SF2">
    <property type="entry name" value="BLR1345 PROTEIN"/>
    <property type="match status" value="1"/>
</dbReference>
<gene>
    <name evidence="1" type="ORF">MTBPR1_70050</name>
</gene>
<dbReference type="Proteomes" id="UP000231658">
    <property type="component" value="Unassembled WGS sequence"/>
</dbReference>
<dbReference type="CDD" id="cd00586">
    <property type="entry name" value="4HBT"/>
    <property type="match status" value="1"/>
</dbReference>
<dbReference type="Pfam" id="PF13279">
    <property type="entry name" value="4HBT_2"/>
    <property type="match status" value="1"/>
</dbReference>
<dbReference type="AlphaFoldDB" id="A0A1C3RKK5"/>
<name>A0A1C3RKK5_9PROT</name>
<dbReference type="InterPro" id="IPR050563">
    <property type="entry name" value="4-hydroxybenzoyl-CoA_TE"/>
</dbReference>
<dbReference type="STRING" id="1867952.MTBPR1_70050"/>
<dbReference type="GO" id="GO:0047617">
    <property type="term" value="F:fatty acyl-CoA hydrolase activity"/>
    <property type="evidence" value="ECO:0007669"/>
    <property type="project" value="TreeGrafter"/>
</dbReference>
<dbReference type="Gene3D" id="3.10.129.10">
    <property type="entry name" value="Hotdog Thioesterase"/>
    <property type="match status" value="1"/>
</dbReference>
<accession>A0A1C3RKK5</accession>
<protein>
    <submittedName>
        <fullName evidence="1">Thioesterase-like protein</fullName>
    </submittedName>
</protein>